<protein>
    <recommendedName>
        <fullName evidence="5">HTH tetR-type domain-containing protein</fullName>
    </recommendedName>
</protein>
<dbReference type="PROSITE" id="PS01081">
    <property type="entry name" value="HTH_TETR_1"/>
    <property type="match status" value="1"/>
</dbReference>
<dbReference type="RefSeq" id="WP_189036761.1">
    <property type="nucleotide sequence ID" value="NZ_BMMP01000005.1"/>
</dbReference>
<dbReference type="PANTHER" id="PTHR30055">
    <property type="entry name" value="HTH-TYPE TRANSCRIPTIONAL REGULATOR RUTR"/>
    <property type="match status" value="1"/>
</dbReference>
<sequence>MAPRRQQPWATRTKHDRRDAYTRAVLLRAAGHVFAQRGYGPTTIAAITAEAGLSRAAFYVYFASKAEVFRVLAWQVRDAFLTAQEVPGTDPDDPYAVARASVGAFIAAYARHLPLLGLFEQRALADEEVAGLWAELQRRPLHRHARYVRRLAEAGQADPVVDPLSLARAVGSMSATWAALVAADPDAYEDAVHDVTTMYLHLLRVRPDTALCTSRATREGRERSGTP</sequence>
<evidence type="ECO:0000313" key="7">
    <source>
        <dbReference type="Proteomes" id="UP000631535"/>
    </source>
</evidence>
<dbReference type="SUPFAM" id="SSF46689">
    <property type="entry name" value="Homeodomain-like"/>
    <property type="match status" value="1"/>
</dbReference>
<evidence type="ECO:0000313" key="6">
    <source>
        <dbReference type="EMBL" id="GGO47532.1"/>
    </source>
</evidence>
<keyword evidence="1" id="KW-0805">Transcription regulation</keyword>
<keyword evidence="7" id="KW-1185">Reference proteome</keyword>
<keyword evidence="2 4" id="KW-0238">DNA-binding</keyword>
<dbReference type="PRINTS" id="PR00455">
    <property type="entry name" value="HTHTETR"/>
</dbReference>
<reference evidence="7" key="1">
    <citation type="journal article" date="2019" name="Int. J. Syst. Evol. Microbiol.">
        <title>The Global Catalogue of Microorganisms (GCM) 10K type strain sequencing project: providing services to taxonomists for standard genome sequencing and annotation.</title>
        <authorList>
            <consortium name="The Broad Institute Genomics Platform"/>
            <consortium name="The Broad Institute Genome Sequencing Center for Infectious Disease"/>
            <person name="Wu L."/>
            <person name="Ma J."/>
        </authorList>
    </citation>
    <scope>NUCLEOTIDE SEQUENCE [LARGE SCALE GENOMIC DNA]</scope>
    <source>
        <strain evidence="7">CGMCC 4.7178</strain>
    </source>
</reference>
<evidence type="ECO:0000256" key="3">
    <source>
        <dbReference type="ARBA" id="ARBA00023163"/>
    </source>
</evidence>
<dbReference type="Gene3D" id="1.10.357.10">
    <property type="entry name" value="Tetracycline Repressor, domain 2"/>
    <property type="match status" value="1"/>
</dbReference>
<dbReference type="InterPro" id="IPR001647">
    <property type="entry name" value="HTH_TetR"/>
</dbReference>
<dbReference type="SUPFAM" id="SSF48498">
    <property type="entry name" value="Tetracyclin repressor-like, C-terminal domain"/>
    <property type="match status" value="1"/>
</dbReference>
<dbReference type="PANTHER" id="PTHR30055:SF234">
    <property type="entry name" value="HTH-TYPE TRANSCRIPTIONAL REGULATOR BETI"/>
    <property type="match status" value="1"/>
</dbReference>
<name>A0ABQ2M733_9ACTN</name>
<dbReference type="InterPro" id="IPR009057">
    <property type="entry name" value="Homeodomain-like_sf"/>
</dbReference>
<dbReference type="InterPro" id="IPR050109">
    <property type="entry name" value="HTH-type_TetR-like_transc_reg"/>
</dbReference>
<feature type="domain" description="HTH tetR-type" evidence="5">
    <location>
        <begin position="20"/>
        <end position="80"/>
    </location>
</feature>
<dbReference type="Gene3D" id="1.10.10.60">
    <property type="entry name" value="Homeodomain-like"/>
    <property type="match status" value="1"/>
</dbReference>
<organism evidence="6 7">
    <name type="scientific">Streptomyces daqingensis</name>
    <dbReference type="NCBI Taxonomy" id="1472640"/>
    <lineage>
        <taxon>Bacteria</taxon>
        <taxon>Bacillati</taxon>
        <taxon>Actinomycetota</taxon>
        <taxon>Actinomycetes</taxon>
        <taxon>Kitasatosporales</taxon>
        <taxon>Streptomycetaceae</taxon>
        <taxon>Streptomyces</taxon>
    </lineage>
</organism>
<gene>
    <name evidence="6" type="ORF">GCM10012287_20410</name>
</gene>
<dbReference type="Pfam" id="PF00440">
    <property type="entry name" value="TetR_N"/>
    <property type="match status" value="1"/>
</dbReference>
<dbReference type="EMBL" id="BMMP01000005">
    <property type="protein sequence ID" value="GGO47532.1"/>
    <property type="molecule type" value="Genomic_DNA"/>
</dbReference>
<dbReference type="InterPro" id="IPR036271">
    <property type="entry name" value="Tet_transcr_reg_TetR-rel_C_sf"/>
</dbReference>
<proteinExistence type="predicted"/>
<dbReference type="Proteomes" id="UP000631535">
    <property type="component" value="Unassembled WGS sequence"/>
</dbReference>
<comment type="caution">
    <text evidence="6">The sequence shown here is derived from an EMBL/GenBank/DDBJ whole genome shotgun (WGS) entry which is preliminary data.</text>
</comment>
<evidence type="ECO:0000256" key="1">
    <source>
        <dbReference type="ARBA" id="ARBA00023015"/>
    </source>
</evidence>
<evidence type="ECO:0000259" key="5">
    <source>
        <dbReference type="PROSITE" id="PS50977"/>
    </source>
</evidence>
<evidence type="ECO:0000256" key="2">
    <source>
        <dbReference type="ARBA" id="ARBA00023125"/>
    </source>
</evidence>
<keyword evidence="3" id="KW-0804">Transcription</keyword>
<dbReference type="PROSITE" id="PS50977">
    <property type="entry name" value="HTH_TETR_2"/>
    <property type="match status" value="1"/>
</dbReference>
<evidence type="ECO:0000256" key="4">
    <source>
        <dbReference type="PROSITE-ProRule" id="PRU00335"/>
    </source>
</evidence>
<accession>A0ABQ2M733</accession>
<dbReference type="InterPro" id="IPR023772">
    <property type="entry name" value="DNA-bd_HTH_TetR-type_CS"/>
</dbReference>
<feature type="DNA-binding region" description="H-T-H motif" evidence="4">
    <location>
        <begin position="43"/>
        <end position="62"/>
    </location>
</feature>